<keyword evidence="5" id="KW-0539">Nucleus</keyword>
<comment type="subcellular location">
    <subcellularLocation>
        <location evidence="1">Nucleus</location>
    </subcellularLocation>
</comment>
<proteinExistence type="predicted"/>
<dbReference type="GO" id="GO:0005634">
    <property type="term" value="C:nucleus"/>
    <property type="evidence" value="ECO:0007669"/>
    <property type="project" value="UniProtKB-SubCell"/>
</dbReference>
<dbReference type="EnsemblPlants" id="Solyc01g013995.1.1">
    <property type="protein sequence ID" value="Solyc01g013995.1.1"/>
    <property type="gene ID" value="Solyc01g013995.1"/>
</dbReference>
<reference evidence="7" key="1">
    <citation type="journal article" date="2012" name="Nature">
        <title>The tomato genome sequence provides insights into fleshy fruit evolution.</title>
        <authorList>
            <consortium name="Tomato Genome Consortium"/>
        </authorList>
    </citation>
    <scope>NUCLEOTIDE SEQUENCE [LARGE SCALE GENOMIC DNA]</scope>
    <source>
        <strain evidence="7">cv. Heinz 1706</strain>
    </source>
</reference>
<dbReference type="Pfam" id="PF02362">
    <property type="entry name" value="B3"/>
    <property type="match status" value="1"/>
</dbReference>
<dbReference type="SUPFAM" id="SSF101936">
    <property type="entry name" value="DNA-binding pseudobarrel domain"/>
    <property type="match status" value="2"/>
</dbReference>
<evidence type="ECO:0000259" key="6">
    <source>
        <dbReference type="PROSITE" id="PS50863"/>
    </source>
</evidence>
<evidence type="ECO:0000256" key="4">
    <source>
        <dbReference type="ARBA" id="ARBA00023163"/>
    </source>
</evidence>
<organism evidence="7">
    <name type="scientific">Solanum lycopersicum</name>
    <name type="common">Tomato</name>
    <name type="synonym">Lycopersicon esculentum</name>
    <dbReference type="NCBI Taxonomy" id="4081"/>
    <lineage>
        <taxon>Eukaryota</taxon>
        <taxon>Viridiplantae</taxon>
        <taxon>Streptophyta</taxon>
        <taxon>Embryophyta</taxon>
        <taxon>Tracheophyta</taxon>
        <taxon>Spermatophyta</taxon>
        <taxon>Magnoliopsida</taxon>
        <taxon>eudicotyledons</taxon>
        <taxon>Gunneridae</taxon>
        <taxon>Pentapetalae</taxon>
        <taxon>asterids</taxon>
        <taxon>lamiids</taxon>
        <taxon>Solanales</taxon>
        <taxon>Solanaceae</taxon>
        <taxon>Solanoideae</taxon>
        <taxon>Solaneae</taxon>
        <taxon>Solanum</taxon>
        <taxon>Solanum subgen. Lycopersicon</taxon>
    </lineage>
</organism>
<feature type="domain" description="TF-B3" evidence="6">
    <location>
        <begin position="100"/>
        <end position="188"/>
    </location>
</feature>
<evidence type="ECO:0000313" key="7">
    <source>
        <dbReference type="EnsemblPlants" id="Solyc01g013995.1.1"/>
    </source>
</evidence>
<keyword evidence="4" id="KW-0804">Transcription</keyword>
<evidence type="ECO:0000256" key="5">
    <source>
        <dbReference type="ARBA" id="ARBA00023242"/>
    </source>
</evidence>
<keyword evidence="2" id="KW-0805">Transcription regulation</keyword>
<dbReference type="Gene3D" id="2.40.330.10">
    <property type="entry name" value="DNA-binding pseudobarrel domain"/>
    <property type="match status" value="2"/>
</dbReference>
<dbReference type="GO" id="GO:0003677">
    <property type="term" value="F:DNA binding"/>
    <property type="evidence" value="ECO:0007669"/>
    <property type="project" value="UniProtKB-KW"/>
</dbReference>
<dbReference type="InParanoid" id="A0A3Q7EAW7"/>
<dbReference type="Proteomes" id="UP000004994">
    <property type="component" value="Chromosome 1"/>
</dbReference>
<keyword evidence="8" id="KW-1185">Reference proteome</keyword>
<dbReference type="InterPro" id="IPR050655">
    <property type="entry name" value="Plant_B3_domain"/>
</dbReference>
<dbReference type="PANTHER" id="PTHR31920:SF74">
    <property type="entry name" value="TF-B3 DOMAIN-CONTAINING PROTEIN"/>
    <property type="match status" value="1"/>
</dbReference>
<dbReference type="Gramene" id="Solyc01g013995.1.1">
    <property type="protein sequence ID" value="Solyc01g013995.1.1"/>
    <property type="gene ID" value="Solyc01g013995.1"/>
</dbReference>
<dbReference type="AlphaFoldDB" id="A0A3Q7EAW7"/>
<reference evidence="7" key="2">
    <citation type="submission" date="2019-01" db="UniProtKB">
        <authorList>
            <consortium name="EnsemblPlants"/>
        </authorList>
    </citation>
    <scope>IDENTIFICATION</scope>
    <source>
        <strain evidence="7">cv. Heinz 1706</strain>
    </source>
</reference>
<evidence type="ECO:0000256" key="1">
    <source>
        <dbReference type="ARBA" id="ARBA00004123"/>
    </source>
</evidence>
<evidence type="ECO:0000313" key="8">
    <source>
        <dbReference type="Proteomes" id="UP000004994"/>
    </source>
</evidence>
<dbReference type="PANTHER" id="PTHR31920">
    <property type="entry name" value="B3 DOMAIN-CONTAINING"/>
    <property type="match status" value="1"/>
</dbReference>
<accession>A0A3Q7EAW7</accession>
<dbReference type="PROSITE" id="PS50863">
    <property type="entry name" value="B3"/>
    <property type="match status" value="1"/>
</dbReference>
<dbReference type="InterPro" id="IPR003340">
    <property type="entry name" value="B3_DNA-bd"/>
</dbReference>
<dbReference type="InterPro" id="IPR015300">
    <property type="entry name" value="DNA-bd_pseudobarrel_sf"/>
</dbReference>
<keyword evidence="3" id="KW-0238">DNA-binding</keyword>
<protein>
    <recommendedName>
        <fullName evidence="6">TF-B3 domain-containing protein</fullName>
    </recommendedName>
</protein>
<evidence type="ECO:0000256" key="3">
    <source>
        <dbReference type="ARBA" id="ARBA00023125"/>
    </source>
</evidence>
<sequence>MENHGRLKWKCLKANFLAKGCNDFCSYYSISVRSILIFTYIPCSHFDVSIYDQSTSKIEYPIHQDIKVYEEEEVIPFFQYNGNVIEDDIKVYLQANGNVIDQDKEVGKANERSEQTIPLKFAQSKDIINMENMRLVNEEETKWRTDIGYNQSKVILKGRWTAFQKDNKIANGETCRFKLFRGPITNVL</sequence>
<name>A0A3Q7EAW7_SOLLC</name>
<evidence type="ECO:0000256" key="2">
    <source>
        <dbReference type="ARBA" id="ARBA00023015"/>
    </source>
</evidence>